<feature type="region of interest" description="Disordered" evidence="1">
    <location>
        <begin position="28"/>
        <end position="87"/>
    </location>
</feature>
<dbReference type="AlphaFoldDB" id="A0AAD7SX39"/>
<name>A0AAD7SX39_9TELE</name>
<evidence type="ECO:0000313" key="2">
    <source>
        <dbReference type="EMBL" id="KAJ8409732.1"/>
    </source>
</evidence>
<feature type="compositionally biased region" description="Low complexity" evidence="1">
    <location>
        <begin position="34"/>
        <end position="48"/>
    </location>
</feature>
<dbReference type="EMBL" id="JAINUG010000029">
    <property type="protein sequence ID" value="KAJ8409732.1"/>
    <property type="molecule type" value="Genomic_DNA"/>
</dbReference>
<gene>
    <name evidence="2" type="ORF">AAFF_G00217910</name>
</gene>
<evidence type="ECO:0000256" key="1">
    <source>
        <dbReference type="SAM" id="MobiDB-lite"/>
    </source>
</evidence>
<accession>A0AAD7SX39</accession>
<reference evidence="2" key="1">
    <citation type="journal article" date="2023" name="Science">
        <title>Genome structures resolve the early diversification of teleost fishes.</title>
        <authorList>
            <person name="Parey E."/>
            <person name="Louis A."/>
            <person name="Montfort J."/>
            <person name="Bouchez O."/>
            <person name="Roques C."/>
            <person name="Iampietro C."/>
            <person name="Lluch J."/>
            <person name="Castinel A."/>
            <person name="Donnadieu C."/>
            <person name="Desvignes T."/>
            <person name="Floi Bucao C."/>
            <person name="Jouanno E."/>
            <person name="Wen M."/>
            <person name="Mejri S."/>
            <person name="Dirks R."/>
            <person name="Jansen H."/>
            <person name="Henkel C."/>
            <person name="Chen W.J."/>
            <person name="Zahm M."/>
            <person name="Cabau C."/>
            <person name="Klopp C."/>
            <person name="Thompson A.W."/>
            <person name="Robinson-Rechavi M."/>
            <person name="Braasch I."/>
            <person name="Lecointre G."/>
            <person name="Bobe J."/>
            <person name="Postlethwait J.H."/>
            <person name="Berthelot C."/>
            <person name="Roest Crollius H."/>
            <person name="Guiguen Y."/>
        </authorList>
    </citation>
    <scope>NUCLEOTIDE SEQUENCE</scope>
    <source>
        <strain evidence="2">NC1722</strain>
    </source>
</reference>
<feature type="compositionally biased region" description="Low complexity" evidence="1">
    <location>
        <begin position="60"/>
        <end position="74"/>
    </location>
</feature>
<dbReference type="Proteomes" id="UP001221898">
    <property type="component" value="Unassembled WGS sequence"/>
</dbReference>
<feature type="region of interest" description="Disordered" evidence="1">
    <location>
        <begin position="131"/>
        <end position="151"/>
    </location>
</feature>
<keyword evidence="3" id="KW-1185">Reference proteome</keyword>
<sequence length="193" mass="20264">MLSIVPCSFLLRGCRVHLWRGANLSTEELRKQTRGPGAVAAAAAGTPARRSRDAFPDTTASPRSARSGPRSPGGRSEERGLLPARQQKVTVTAPALATMMMMRALYGTAALLETRARCTSRHAVNSLISPAAGGSKAQCPRSGAELETTSSGSPQRCAILRKPAWKPSELSNETALNAALKIVGSATLCCSVH</sequence>
<evidence type="ECO:0000313" key="3">
    <source>
        <dbReference type="Proteomes" id="UP001221898"/>
    </source>
</evidence>
<organism evidence="2 3">
    <name type="scientific">Aldrovandia affinis</name>
    <dbReference type="NCBI Taxonomy" id="143900"/>
    <lineage>
        <taxon>Eukaryota</taxon>
        <taxon>Metazoa</taxon>
        <taxon>Chordata</taxon>
        <taxon>Craniata</taxon>
        <taxon>Vertebrata</taxon>
        <taxon>Euteleostomi</taxon>
        <taxon>Actinopterygii</taxon>
        <taxon>Neopterygii</taxon>
        <taxon>Teleostei</taxon>
        <taxon>Notacanthiformes</taxon>
        <taxon>Halosauridae</taxon>
        <taxon>Aldrovandia</taxon>
    </lineage>
</organism>
<protein>
    <submittedName>
        <fullName evidence="2">Uncharacterized protein</fullName>
    </submittedName>
</protein>
<comment type="caution">
    <text evidence="2">The sequence shown here is derived from an EMBL/GenBank/DDBJ whole genome shotgun (WGS) entry which is preliminary data.</text>
</comment>
<proteinExistence type="predicted"/>